<accession>A0AAD2Q5N5</accession>
<name>A0AAD2Q5N5_9AGAR</name>
<dbReference type="PANTHER" id="PTHR45657">
    <property type="entry name" value="CRAL-TRIO DOMAIN-CONTAINING PROTEIN YKL091C-RELATED"/>
    <property type="match status" value="1"/>
</dbReference>
<dbReference type="InterPro" id="IPR011074">
    <property type="entry name" value="CRAL/TRIO_N_dom"/>
</dbReference>
<dbReference type="InterPro" id="IPR001251">
    <property type="entry name" value="CRAL-TRIO_dom"/>
</dbReference>
<reference evidence="3" key="1">
    <citation type="submission" date="2023-11" db="EMBL/GenBank/DDBJ databases">
        <authorList>
            <person name="De Vega J J."/>
            <person name="De Vega J J."/>
        </authorList>
    </citation>
    <scope>NUCLEOTIDE SEQUENCE</scope>
</reference>
<evidence type="ECO:0000313" key="3">
    <source>
        <dbReference type="EMBL" id="CAK5278978.1"/>
    </source>
</evidence>
<comment type="caution">
    <text evidence="3">The sequence shown here is derived from an EMBL/GenBank/DDBJ whole genome shotgun (WGS) entry which is preliminary data.</text>
</comment>
<dbReference type="Gene3D" id="3.40.525.10">
    <property type="entry name" value="CRAL-TRIO lipid binding domain"/>
    <property type="match status" value="2"/>
</dbReference>
<dbReference type="PRINTS" id="PR00180">
    <property type="entry name" value="CRETINALDHBP"/>
</dbReference>
<gene>
    <name evidence="3" type="ORF">MYCIT1_LOCUS28725</name>
</gene>
<dbReference type="SUPFAM" id="SSF46938">
    <property type="entry name" value="CRAL/TRIO N-terminal domain"/>
    <property type="match status" value="1"/>
</dbReference>
<dbReference type="Proteomes" id="UP001295794">
    <property type="component" value="Unassembled WGS sequence"/>
</dbReference>
<dbReference type="InterPro" id="IPR051026">
    <property type="entry name" value="PI/PC_transfer"/>
</dbReference>
<dbReference type="PANTHER" id="PTHR45657:SF1">
    <property type="entry name" value="CRAL-TRIO DOMAIN-CONTAINING PROTEIN YKL091C-RELATED"/>
    <property type="match status" value="1"/>
</dbReference>
<proteinExistence type="predicted"/>
<evidence type="ECO:0000313" key="4">
    <source>
        <dbReference type="Proteomes" id="UP001295794"/>
    </source>
</evidence>
<dbReference type="SUPFAM" id="SSF52087">
    <property type="entry name" value="CRAL/TRIO domain"/>
    <property type="match status" value="1"/>
</dbReference>
<protein>
    <recommendedName>
        <fullName evidence="2">CRAL-TRIO domain-containing protein</fullName>
    </recommendedName>
</protein>
<dbReference type="SMART" id="SM00516">
    <property type="entry name" value="SEC14"/>
    <property type="match status" value="1"/>
</dbReference>
<dbReference type="InterPro" id="IPR036865">
    <property type="entry name" value="CRAL-TRIO_dom_sf"/>
</dbReference>
<organism evidence="3 4">
    <name type="scientific">Mycena citricolor</name>
    <dbReference type="NCBI Taxonomy" id="2018698"/>
    <lineage>
        <taxon>Eukaryota</taxon>
        <taxon>Fungi</taxon>
        <taxon>Dikarya</taxon>
        <taxon>Basidiomycota</taxon>
        <taxon>Agaricomycotina</taxon>
        <taxon>Agaricomycetes</taxon>
        <taxon>Agaricomycetidae</taxon>
        <taxon>Agaricales</taxon>
        <taxon>Marasmiineae</taxon>
        <taxon>Mycenaceae</taxon>
        <taxon>Mycena</taxon>
    </lineage>
</organism>
<dbReference type="Pfam" id="PF03765">
    <property type="entry name" value="CRAL_TRIO_N"/>
    <property type="match status" value="1"/>
</dbReference>
<feature type="domain" description="CRAL-TRIO" evidence="2">
    <location>
        <begin position="102"/>
        <end position="257"/>
    </location>
</feature>
<evidence type="ECO:0000256" key="1">
    <source>
        <dbReference type="SAM" id="MobiDB-lite"/>
    </source>
</evidence>
<dbReference type="AlphaFoldDB" id="A0AAD2Q5N5"/>
<dbReference type="Gene3D" id="1.10.8.20">
    <property type="entry name" value="N-terminal domain of phosphatidylinositol transfer protein sec14p"/>
    <property type="match status" value="1"/>
</dbReference>
<feature type="compositionally biased region" description="Pro residues" evidence="1">
    <location>
        <begin position="309"/>
        <end position="324"/>
    </location>
</feature>
<dbReference type="EMBL" id="CAVNYO010000434">
    <property type="protein sequence ID" value="CAK5278978.1"/>
    <property type="molecule type" value="Genomic_DNA"/>
</dbReference>
<dbReference type="CDD" id="cd00170">
    <property type="entry name" value="SEC14"/>
    <property type="match status" value="1"/>
</dbReference>
<evidence type="ECO:0000259" key="2">
    <source>
        <dbReference type="PROSITE" id="PS50191"/>
    </source>
</evidence>
<sequence>MATPTYDHATLGITDPTYQIPPGYLGNLTPAQESAFAQAKKELQEEGWLVEGPIRMTDSELCRFLRARQFNVAKTKEMFISCEKWRKEFGVDDLVANFEYPELAEVDKYYPQYYHKTDIDGRPVYIERLGLIDLTAIYKVTTQERQLQHLVTEYEKSINQRLPACSAAAGHPVQNFCTILDLKDASLSNFYRVKDYFYIINAPWLFSGVWSVIKPWLDEVTVSKIEILGSTYQDKLLEQIPAENLPAMFGGKCSCPGGCSLADAGPWSEAGKTAQPEEVTGAVPGAAPGVVTEPVVETEAAGETFTIPSPTPIFTPMPPPPPKSSRPTRQPADENLPPSQQHAALQMVRANKMERVVREAGPLPFHRLQAPDTLGKTPKAPAQLPSNADPTARTAFQENLMRRVMRRASPFTHGQGHGTRRPPLVATQSAPAIHVRPIAKHAAALSVLMPVLDLPIHTHAHTPLALTRTRSHTMITTATTAYLLPPGPLTPSEGAAILRSPVIPERAPRFVVSDERLTPSAEIHRVSHVIGRENMCLPRRDSYHVVREVGPDTPDERILRTFRRKSYADGSAQFHCDDAPLY</sequence>
<dbReference type="SMART" id="SM01100">
    <property type="entry name" value="CRAL_TRIO_N"/>
    <property type="match status" value="1"/>
</dbReference>
<keyword evidence="4" id="KW-1185">Reference proteome</keyword>
<feature type="region of interest" description="Disordered" evidence="1">
    <location>
        <begin position="366"/>
        <end position="390"/>
    </location>
</feature>
<dbReference type="Pfam" id="PF00650">
    <property type="entry name" value="CRAL_TRIO"/>
    <property type="match status" value="2"/>
</dbReference>
<dbReference type="InterPro" id="IPR036273">
    <property type="entry name" value="CRAL/TRIO_N_dom_sf"/>
</dbReference>
<dbReference type="PROSITE" id="PS50191">
    <property type="entry name" value="CRAL_TRIO"/>
    <property type="match status" value="1"/>
</dbReference>
<feature type="region of interest" description="Disordered" evidence="1">
    <location>
        <begin position="303"/>
        <end position="341"/>
    </location>
</feature>